<feature type="region of interest" description="Disordered" evidence="1">
    <location>
        <begin position="345"/>
        <end position="387"/>
    </location>
</feature>
<dbReference type="EMBL" id="MU865379">
    <property type="protein sequence ID" value="KAK4224943.1"/>
    <property type="molecule type" value="Genomic_DNA"/>
</dbReference>
<proteinExistence type="predicted"/>
<dbReference type="AlphaFoldDB" id="A0AAN7GUZ9"/>
<dbReference type="Proteomes" id="UP001301958">
    <property type="component" value="Unassembled WGS sequence"/>
</dbReference>
<evidence type="ECO:0008006" key="4">
    <source>
        <dbReference type="Google" id="ProtNLM"/>
    </source>
</evidence>
<evidence type="ECO:0000256" key="1">
    <source>
        <dbReference type="SAM" id="MobiDB-lite"/>
    </source>
</evidence>
<sequence length="387" mass="44984">MPRAPHLPAEIWLIILSYLPPRFFQQDIGRLLLFKHWYLLSFPHFYSQIEFTPRVISRLVHPWPQGENIEKSRALLKKSLESVNVVIQGIPYIYDKKDPYTRFSTRSNLPTFAHELLEFQKLKHFRFHAGYANQAWKGDPFQSDYLPLRSIEPYLSLLPAHVTSMDIDLCGTNVMDEGRSDEPVHLCPKLRPLLKTLVTLKVRMRSMCRDALRPSSCGPVTVKNLTVNLFLGRVSELNPKLNCSKMCLRESWVQRSWWNAWGDWIDAVDDVREGLLRLVDKMEEPEKVEMVHLDRVSGEVHRWDALSGRKGKCVKIDSEDVFNRFWSLPELKWIGERVSCFGESVTDDTDPELGSDNELVEEGFTDDDMMDPEAVSDNEWVDTDDEF</sequence>
<keyword evidence="3" id="KW-1185">Reference proteome</keyword>
<comment type="caution">
    <text evidence="2">The sequence shown here is derived from an EMBL/GenBank/DDBJ whole genome shotgun (WGS) entry which is preliminary data.</text>
</comment>
<reference evidence="2" key="2">
    <citation type="submission" date="2023-05" db="EMBL/GenBank/DDBJ databases">
        <authorList>
            <consortium name="Lawrence Berkeley National Laboratory"/>
            <person name="Steindorff A."/>
            <person name="Hensen N."/>
            <person name="Bonometti L."/>
            <person name="Westerberg I."/>
            <person name="Brannstrom I.O."/>
            <person name="Guillou S."/>
            <person name="Cros-Aarteil S."/>
            <person name="Calhoun S."/>
            <person name="Haridas S."/>
            <person name="Kuo A."/>
            <person name="Mondo S."/>
            <person name="Pangilinan J."/>
            <person name="Riley R."/>
            <person name="Labutti K."/>
            <person name="Andreopoulos B."/>
            <person name="Lipzen A."/>
            <person name="Chen C."/>
            <person name="Yanf M."/>
            <person name="Daum C."/>
            <person name="Ng V."/>
            <person name="Clum A."/>
            <person name="Ohm R."/>
            <person name="Martin F."/>
            <person name="Silar P."/>
            <person name="Natvig D."/>
            <person name="Lalanne C."/>
            <person name="Gautier V."/>
            <person name="Ament-Velasquez S.L."/>
            <person name="Kruys A."/>
            <person name="Hutchinson M.I."/>
            <person name="Powell A.J."/>
            <person name="Barry K."/>
            <person name="Miller A.N."/>
            <person name="Grigoriev I.V."/>
            <person name="Debuchy R."/>
            <person name="Gladieux P."/>
            <person name="Thoren M.H."/>
            <person name="Johannesson H."/>
        </authorList>
    </citation>
    <scope>NUCLEOTIDE SEQUENCE</scope>
    <source>
        <strain evidence="2">CBS 990.96</strain>
    </source>
</reference>
<evidence type="ECO:0000313" key="2">
    <source>
        <dbReference type="EMBL" id="KAK4224943.1"/>
    </source>
</evidence>
<protein>
    <recommendedName>
        <fullName evidence="4">F-box domain-containing protein</fullName>
    </recommendedName>
</protein>
<reference evidence="2" key="1">
    <citation type="journal article" date="2023" name="Mol. Phylogenet. Evol.">
        <title>Genome-scale phylogeny and comparative genomics of the fungal order Sordariales.</title>
        <authorList>
            <person name="Hensen N."/>
            <person name="Bonometti L."/>
            <person name="Westerberg I."/>
            <person name="Brannstrom I.O."/>
            <person name="Guillou S."/>
            <person name="Cros-Aarteil S."/>
            <person name="Calhoun S."/>
            <person name="Haridas S."/>
            <person name="Kuo A."/>
            <person name="Mondo S."/>
            <person name="Pangilinan J."/>
            <person name="Riley R."/>
            <person name="LaButti K."/>
            <person name="Andreopoulos B."/>
            <person name="Lipzen A."/>
            <person name="Chen C."/>
            <person name="Yan M."/>
            <person name="Daum C."/>
            <person name="Ng V."/>
            <person name="Clum A."/>
            <person name="Steindorff A."/>
            <person name="Ohm R.A."/>
            <person name="Martin F."/>
            <person name="Silar P."/>
            <person name="Natvig D.O."/>
            <person name="Lalanne C."/>
            <person name="Gautier V."/>
            <person name="Ament-Velasquez S.L."/>
            <person name="Kruys A."/>
            <person name="Hutchinson M.I."/>
            <person name="Powell A.J."/>
            <person name="Barry K."/>
            <person name="Miller A.N."/>
            <person name="Grigoriev I.V."/>
            <person name="Debuchy R."/>
            <person name="Gladieux P."/>
            <person name="Hiltunen Thoren M."/>
            <person name="Johannesson H."/>
        </authorList>
    </citation>
    <scope>NUCLEOTIDE SEQUENCE</scope>
    <source>
        <strain evidence="2">CBS 990.96</strain>
    </source>
</reference>
<organism evidence="2 3">
    <name type="scientific">Podospora fimiseda</name>
    <dbReference type="NCBI Taxonomy" id="252190"/>
    <lineage>
        <taxon>Eukaryota</taxon>
        <taxon>Fungi</taxon>
        <taxon>Dikarya</taxon>
        <taxon>Ascomycota</taxon>
        <taxon>Pezizomycotina</taxon>
        <taxon>Sordariomycetes</taxon>
        <taxon>Sordariomycetidae</taxon>
        <taxon>Sordariales</taxon>
        <taxon>Podosporaceae</taxon>
        <taxon>Podospora</taxon>
    </lineage>
</organism>
<gene>
    <name evidence="2" type="ORF">QBC38DRAFT_369885</name>
</gene>
<name>A0AAN7GUZ9_9PEZI</name>
<evidence type="ECO:0000313" key="3">
    <source>
        <dbReference type="Proteomes" id="UP001301958"/>
    </source>
</evidence>
<accession>A0AAN7GUZ9</accession>